<dbReference type="AlphaFoldDB" id="A0A370L5D8"/>
<dbReference type="NCBIfam" id="NF035933">
    <property type="entry name" value="ESAT6_1"/>
    <property type="match status" value="1"/>
</dbReference>
<organism evidence="2 3">
    <name type="scientific">Bosea caraganae</name>
    <dbReference type="NCBI Taxonomy" id="2763117"/>
    <lineage>
        <taxon>Bacteria</taxon>
        <taxon>Pseudomonadati</taxon>
        <taxon>Pseudomonadota</taxon>
        <taxon>Alphaproteobacteria</taxon>
        <taxon>Hyphomicrobiales</taxon>
        <taxon>Boseaceae</taxon>
        <taxon>Bosea</taxon>
    </lineage>
</organism>
<name>A0A370L5D8_9HYPH</name>
<dbReference type="Proteomes" id="UP000255207">
    <property type="component" value="Unassembled WGS sequence"/>
</dbReference>
<feature type="signal peptide" evidence="1">
    <location>
        <begin position="1"/>
        <end position="21"/>
    </location>
</feature>
<feature type="chain" id="PRO_5030068393" evidence="1">
    <location>
        <begin position="22"/>
        <end position="126"/>
    </location>
</feature>
<keyword evidence="1" id="KW-0732">Signal</keyword>
<comment type="caution">
    <text evidence="2">The sequence shown here is derived from an EMBL/GenBank/DDBJ whole genome shotgun (WGS) entry which is preliminary data.</text>
</comment>
<evidence type="ECO:0000256" key="1">
    <source>
        <dbReference type="SAM" id="SignalP"/>
    </source>
</evidence>
<reference evidence="3" key="1">
    <citation type="submission" date="2018-07" db="EMBL/GenBank/DDBJ databases">
        <authorList>
            <person name="Safronova V.I."/>
            <person name="Chirak E.R."/>
            <person name="Sazanova A.L."/>
        </authorList>
    </citation>
    <scope>NUCLEOTIDE SEQUENCE [LARGE SCALE GENOMIC DNA]</scope>
    <source>
        <strain evidence="3">RCAM04685</strain>
    </source>
</reference>
<evidence type="ECO:0000313" key="2">
    <source>
        <dbReference type="EMBL" id="RDJ24304.1"/>
    </source>
</evidence>
<sequence length="126" mass="12709">MKSLGLAAALAAGFSAAPAFAQQPDQLKIAYEAGRNQLGILGYCSDKGFVGADVVDVQRKLLGIIPVPADKSGGDAAEAQGKKGTFAAMGMTQDIEAIAKAQNSTPAAFCKTVGDAIKAAAAQLPK</sequence>
<evidence type="ECO:0000313" key="3">
    <source>
        <dbReference type="Proteomes" id="UP000255207"/>
    </source>
</evidence>
<gene>
    <name evidence="2" type="ORF">DWE98_14835</name>
</gene>
<keyword evidence="3" id="KW-1185">Reference proteome</keyword>
<dbReference type="EMBL" id="QQTP01000007">
    <property type="protein sequence ID" value="RDJ24304.1"/>
    <property type="molecule type" value="Genomic_DNA"/>
</dbReference>
<dbReference type="OrthoDB" id="7691610at2"/>
<protein>
    <submittedName>
        <fullName evidence="2">Uncharacterized protein</fullName>
    </submittedName>
</protein>
<accession>A0A370L5D8</accession>
<proteinExistence type="predicted"/>